<organism evidence="2 3">
    <name type="scientific">Brassica carinata</name>
    <name type="common">Ethiopian mustard</name>
    <name type="synonym">Abyssinian cabbage</name>
    <dbReference type="NCBI Taxonomy" id="52824"/>
    <lineage>
        <taxon>Eukaryota</taxon>
        <taxon>Viridiplantae</taxon>
        <taxon>Streptophyta</taxon>
        <taxon>Embryophyta</taxon>
        <taxon>Tracheophyta</taxon>
        <taxon>Spermatophyta</taxon>
        <taxon>Magnoliopsida</taxon>
        <taxon>eudicotyledons</taxon>
        <taxon>Gunneridae</taxon>
        <taxon>Pentapetalae</taxon>
        <taxon>rosids</taxon>
        <taxon>malvids</taxon>
        <taxon>Brassicales</taxon>
        <taxon>Brassicaceae</taxon>
        <taxon>Brassiceae</taxon>
        <taxon>Brassica</taxon>
    </lineage>
</organism>
<feature type="compositionally biased region" description="Basic and acidic residues" evidence="1">
    <location>
        <begin position="7"/>
        <end position="18"/>
    </location>
</feature>
<evidence type="ECO:0000313" key="2">
    <source>
        <dbReference type="EMBL" id="KAG2249289.1"/>
    </source>
</evidence>
<reference evidence="2 3" key="1">
    <citation type="submission" date="2020-02" db="EMBL/GenBank/DDBJ databases">
        <authorList>
            <person name="Ma Q."/>
            <person name="Huang Y."/>
            <person name="Song X."/>
            <person name="Pei D."/>
        </authorList>
    </citation>
    <scope>NUCLEOTIDE SEQUENCE [LARGE SCALE GENOMIC DNA]</scope>
    <source>
        <strain evidence="2">Sxm20200214</strain>
        <tissue evidence="2">Leaf</tissue>
    </source>
</reference>
<dbReference type="AlphaFoldDB" id="A0A8X7PB52"/>
<comment type="caution">
    <text evidence="2">The sequence shown here is derived from an EMBL/GenBank/DDBJ whole genome shotgun (WGS) entry which is preliminary data.</text>
</comment>
<keyword evidence="3" id="KW-1185">Reference proteome</keyword>
<accession>A0A8X7PB52</accession>
<sequence>MTPRIQMNRDKQRCERRDHRLNKSQRDQNKTQMSRPKTGRRTGAGSYSREDSVILGHNESKPAHQWQKLKDIKLREVKLKADQQRKSMHLRRS</sequence>
<protein>
    <submittedName>
        <fullName evidence="2">Uncharacterized protein</fullName>
    </submittedName>
</protein>
<feature type="compositionally biased region" description="Basic and acidic residues" evidence="1">
    <location>
        <begin position="48"/>
        <end position="66"/>
    </location>
</feature>
<gene>
    <name evidence="2" type="ORF">Bca52824_088917</name>
</gene>
<dbReference type="EMBL" id="JAAMPC010000017">
    <property type="protein sequence ID" value="KAG2249289.1"/>
    <property type="molecule type" value="Genomic_DNA"/>
</dbReference>
<feature type="region of interest" description="Disordered" evidence="1">
    <location>
        <begin position="1"/>
        <end position="66"/>
    </location>
</feature>
<name>A0A8X7PB52_BRACI</name>
<dbReference type="OrthoDB" id="1928390at2759"/>
<proteinExistence type="predicted"/>
<dbReference type="Proteomes" id="UP000886595">
    <property type="component" value="Unassembled WGS sequence"/>
</dbReference>
<evidence type="ECO:0000313" key="3">
    <source>
        <dbReference type="Proteomes" id="UP000886595"/>
    </source>
</evidence>
<evidence type="ECO:0000256" key="1">
    <source>
        <dbReference type="SAM" id="MobiDB-lite"/>
    </source>
</evidence>